<evidence type="ECO:0000256" key="1">
    <source>
        <dbReference type="SAM" id="MobiDB-lite"/>
    </source>
</evidence>
<dbReference type="Proteomes" id="UP000245946">
    <property type="component" value="Unassembled WGS sequence"/>
</dbReference>
<organism evidence="2 3">
    <name type="scientific">Tilletiopsis washingtonensis</name>
    <dbReference type="NCBI Taxonomy" id="58919"/>
    <lineage>
        <taxon>Eukaryota</taxon>
        <taxon>Fungi</taxon>
        <taxon>Dikarya</taxon>
        <taxon>Basidiomycota</taxon>
        <taxon>Ustilaginomycotina</taxon>
        <taxon>Exobasidiomycetes</taxon>
        <taxon>Entylomatales</taxon>
        <taxon>Entylomatales incertae sedis</taxon>
        <taxon>Tilletiopsis</taxon>
    </lineage>
</organism>
<feature type="compositionally biased region" description="Low complexity" evidence="1">
    <location>
        <begin position="578"/>
        <end position="587"/>
    </location>
</feature>
<accession>A0A316Z024</accession>
<feature type="region of interest" description="Disordered" evidence="1">
    <location>
        <begin position="1362"/>
        <end position="1382"/>
    </location>
</feature>
<reference evidence="2 3" key="1">
    <citation type="journal article" date="2018" name="Mol. Biol. Evol.">
        <title>Broad Genomic Sampling Reveals a Smut Pathogenic Ancestry of the Fungal Clade Ustilaginomycotina.</title>
        <authorList>
            <person name="Kijpornyongpan T."/>
            <person name="Mondo S.J."/>
            <person name="Barry K."/>
            <person name="Sandor L."/>
            <person name="Lee J."/>
            <person name="Lipzen A."/>
            <person name="Pangilinan J."/>
            <person name="LaButti K."/>
            <person name="Hainaut M."/>
            <person name="Henrissat B."/>
            <person name="Grigoriev I.V."/>
            <person name="Spatafora J.W."/>
            <person name="Aime M.C."/>
        </authorList>
    </citation>
    <scope>NUCLEOTIDE SEQUENCE [LARGE SCALE GENOMIC DNA]</scope>
    <source>
        <strain evidence="2 3">MCA 4186</strain>
    </source>
</reference>
<dbReference type="GeneID" id="37266772"/>
<name>A0A316Z024_9BASI</name>
<keyword evidence="3" id="KW-1185">Reference proteome</keyword>
<dbReference type="STRING" id="58919.A0A316Z024"/>
<feature type="region of interest" description="Disordered" evidence="1">
    <location>
        <begin position="563"/>
        <end position="587"/>
    </location>
</feature>
<dbReference type="RefSeq" id="XP_025595339.1">
    <property type="nucleotide sequence ID" value="XM_025739226.1"/>
</dbReference>
<gene>
    <name evidence="2" type="ORF">FA09DRAFT_158882</name>
</gene>
<evidence type="ECO:0000313" key="2">
    <source>
        <dbReference type="EMBL" id="PWN95060.1"/>
    </source>
</evidence>
<evidence type="ECO:0000313" key="3">
    <source>
        <dbReference type="Proteomes" id="UP000245946"/>
    </source>
</evidence>
<proteinExistence type="predicted"/>
<feature type="region of interest" description="Disordered" evidence="1">
    <location>
        <begin position="1272"/>
        <end position="1299"/>
    </location>
</feature>
<dbReference type="OrthoDB" id="160374at2759"/>
<sequence>MPGVPSSLALAGVRTSEELVRALKAAADPPAGLSISKVELASLAWVDTELHVPKKAHLLADWALEALCRAVRDSSQAQAQGKGKAKAGSKPSAVLADAAVWQLLTDASAAMSAAERAALAQRHSTLALVSATTRSSALHRLAVLRPASLALKRLIPAAAARAQHNIDLIAEPITAVLAALPSLLSAYAESGVDEDCLAQNIFVPLVRSWSAALEVGANSKKASKYCLSNVLAVAPGAWQALLGAEEARPRAVTLLRASLRHFLAEALFTTERLAALLASASATDDIFAALRSAAADSADAASDIPALLPELLSLLQGKLAQHRLALMPAAGPSADISLAAATAEQIAQERSAILHAFVEPAAELVESFAGAHQASTRAALLEQIEQLKLFVRASDDAAAWKALLRRAGAAASADIERSAVPGAQLKSSGAALRTITILLRLEDSLAKPLLPAVLRRVASSSRQDAAAQELLSTLVDGASARREVPELLALICQALQAAPVQHADEALPALPILRGALFSDDLRAQLVSALSIFIAPSQVMQCLTSLREHLKDLVTALTASEGASGTASPAASKRRKTASGAGKASSPAASLSSASLLVGLRMGALIVDNLLLPAPMREEIFVELRQLFDAVIVPMLDRPRRQSNVADDAVLAGALYLRLAMLSRATDVLAAAEQASHDAAWLEAALDERADYFVEMLQQQPAPELLLALAATLLRRAQADSERRVVETHYTKMIGDAQQPLVKSLLSACEARSAPDEQAWRGEAHGLSKGQEGPAVWSSLAWDWLPTFERIAGSDVLELFCSSVIIPTLHSSSPASGLASISALLARSASFLESPRWRAALMKEGERLAQSELTESAGVALATQLALARFPVDYLPAAQQQTFAGHAARTDAQIARAPRDMPAGGEPGAANAVTQSLWAELRTFQARLVEATSARATSDVLSDDLATLLLDLVDPAKLPAEISDALHSATLRLFDARVRALVQRALTAPISATGAGPWSSLLHVDGQLAAGLSSTDSARSVQSAARVHLLELLLEAAGSGTTGAGKSKQIPAHVLVPFATSSPCSASATAEKLARTESGLKSGGTAGLLDAAHELRTLAARLRLSQLATPETLEATQAVAVDVVRFLARSTVLLPVTAVLAQSNERQSASQAAAELLRLFAVCLRLFKETGEHVQLGNGDSLDATMASPSQMPEDLSARVALTFSALLTALDDQATADILMTQFADCSVATTPASYDAALEAVTGTLAGSAAMNKDEAAALLDTVGVMLRHGPEGALHDGPPAFDHADNEAQAHSRSLSDTGRASLASCILSSQSSRLSFSRRCAPSSRCAQARPCSCGRPMLASSLPCSAPCSARASSLRAQVSPRKVRRSSARSWPSSSRSCACAQTSSRRFCRT</sequence>
<evidence type="ECO:0008006" key="4">
    <source>
        <dbReference type="Google" id="ProtNLM"/>
    </source>
</evidence>
<protein>
    <recommendedName>
        <fullName evidence="4">Nucleolar 27S pre-rRNA processing Urb2/Npa2 C-terminal domain-containing protein</fullName>
    </recommendedName>
</protein>
<dbReference type="EMBL" id="KZ819307">
    <property type="protein sequence ID" value="PWN95060.1"/>
    <property type="molecule type" value="Genomic_DNA"/>
</dbReference>